<sequence>MKYNHLINNLREISSQIKNKLAKNEDRNILLCCIEKAINHAKNGDIERAFSYINKLYTKFIILQSKHSPCCHYYLFLEKLKNKLLKCYADQPVEVLEEELMELINQRIQILTVLSPPAGRPPNITGILREVKDGIIKLALQNEHEDSDTERMGVYRLSEIIEFIPATEEDSECGDGDETEVPFNDELEKLIDEEIKLFISESTTERISITGVLQEVKDGYVKIKVEQENEIDIEPEVRVYQTDYIVGFSKTDSGGTPGMVTLEVAVQWPEGVEHPEEVDVILTREEVDVVVETIDGIAIFITEPSGDVILRGEPVPGFEIPIKKIRLTGNQKYVTETLEYQAAVIPVEGVILNQEELELIVGSSEELSATIQPPNASNQNISWESSDENIATVSDDGLVTAVSTGNATIIVTTEDGQETDSAEVEVVSIEQILEPTPITALRGEVIVLPEIVRAELSNDNLVDLAVTWSFADEELEGVFEVPLEGDITAYTLTGNVEQTEQSITLTINVEDSQAVPVTAVSLDINQASLLVAETLILTETIHPGGATTKEVIWSSSNEEAATVTDGIVKAVNPGIAVITVTTIDGGYEAYCQVSVSSIPELELIYATQEVYDSPEEVTINVENLVEFLELDDDEEILYYIKVEQSGSNRSLSSGDDTVIINNDSIEFNLYEVTEFETTQNYSKEYFVYMSTDPDYPKADEQTLMTNFKVGSPVPTVSKENVRVNLEILGGPLEGQPQDITFILAREIDKEVIDITWEDYIDPEAPEGEIEFIDEVKLIGSTDSEGNVIWEEPRESLKLGGYFLLEVTPEGYIDNLNLVNPESEDGELLKEVHLTRGGSIERDIINTYIGE</sequence>
<protein>
    <submittedName>
        <fullName evidence="2">Uncharacterized conserved protein YjdB, contains Ig-like domain</fullName>
    </submittedName>
</protein>
<evidence type="ECO:0000313" key="3">
    <source>
        <dbReference type="Proteomes" id="UP000219573"/>
    </source>
</evidence>
<dbReference type="InterPro" id="IPR008964">
    <property type="entry name" value="Invasin/intimin_cell_adhesion"/>
</dbReference>
<dbReference type="EMBL" id="OBDZ01000041">
    <property type="protein sequence ID" value="SNY46274.1"/>
    <property type="molecule type" value="Genomic_DNA"/>
</dbReference>
<dbReference type="InterPro" id="IPR003343">
    <property type="entry name" value="Big_2"/>
</dbReference>
<proteinExistence type="predicted"/>
<evidence type="ECO:0000313" key="2">
    <source>
        <dbReference type="EMBL" id="SNY46274.1"/>
    </source>
</evidence>
<accession>A0A285IE67</accession>
<dbReference type="SUPFAM" id="SSF49373">
    <property type="entry name" value="Invasin/intimin cell-adhesion fragments"/>
    <property type="match status" value="2"/>
</dbReference>
<evidence type="ECO:0000259" key="1">
    <source>
        <dbReference type="SMART" id="SM00635"/>
    </source>
</evidence>
<dbReference type="SMART" id="SM00635">
    <property type="entry name" value="BID_2"/>
    <property type="match status" value="2"/>
</dbReference>
<dbReference type="RefSeq" id="WP_097019508.1">
    <property type="nucleotide sequence ID" value="NZ_OBDZ01000041.1"/>
</dbReference>
<dbReference type="OrthoDB" id="2113068at2"/>
<dbReference type="Proteomes" id="UP000219573">
    <property type="component" value="Unassembled WGS sequence"/>
</dbReference>
<name>A0A285IE67_9FIRM</name>
<feature type="domain" description="BIG2" evidence="1">
    <location>
        <begin position="516"/>
        <end position="592"/>
    </location>
</feature>
<feature type="domain" description="BIG2" evidence="1">
    <location>
        <begin position="346"/>
        <end position="423"/>
    </location>
</feature>
<dbReference type="AlphaFoldDB" id="A0A285IE67"/>
<dbReference type="Pfam" id="PF02368">
    <property type="entry name" value="Big_2"/>
    <property type="match status" value="2"/>
</dbReference>
<gene>
    <name evidence="2" type="ORF">SAMN06265827_14124</name>
</gene>
<reference evidence="3" key="1">
    <citation type="submission" date="2017-09" db="EMBL/GenBank/DDBJ databases">
        <authorList>
            <person name="Varghese N."/>
            <person name="Submissions S."/>
        </authorList>
    </citation>
    <scope>NUCLEOTIDE SEQUENCE [LARGE SCALE GENOMIC DNA]</scope>
    <source>
        <strain evidence="3">MSL47</strain>
    </source>
</reference>
<dbReference type="Gene3D" id="2.60.40.1080">
    <property type="match status" value="2"/>
</dbReference>
<keyword evidence="3" id="KW-1185">Reference proteome</keyword>
<organism evidence="2 3">
    <name type="scientific">Orenia metallireducens</name>
    <dbReference type="NCBI Taxonomy" id="1413210"/>
    <lineage>
        <taxon>Bacteria</taxon>
        <taxon>Bacillati</taxon>
        <taxon>Bacillota</taxon>
        <taxon>Clostridia</taxon>
        <taxon>Halanaerobiales</taxon>
        <taxon>Halobacteroidaceae</taxon>
        <taxon>Orenia</taxon>
    </lineage>
</organism>